<dbReference type="SUPFAM" id="SSF52540">
    <property type="entry name" value="P-loop containing nucleoside triphosphate hydrolases"/>
    <property type="match status" value="1"/>
</dbReference>
<comment type="function">
    <text evidence="1">Essential for recycling GMP and indirectly, cGMP.</text>
</comment>
<keyword evidence="3" id="KW-0808">Transferase</keyword>
<dbReference type="Proteomes" id="UP000431304">
    <property type="component" value="Unassembled WGS sequence"/>
</dbReference>
<reference evidence="8 9" key="1">
    <citation type="journal article" date="2019" name="Nat. Med.">
        <title>A library of human gut bacterial isolates paired with longitudinal multiomics data enables mechanistic microbiome research.</title>
        <authorList>
            <person name="Poyet M."/>
            <person name="Groussin M."/>
            <person name="Gibbons S.M."/>
            <person name="Avila-Pacheco J."/>
            <person name="Jiang X."/>
            <person name="Kearney S.M."/>
            <person name="Perrotta A.R."/>
            <person name="Berdy B."/>
            <person name="Zhao S."/>
            <person name="Lieberman T.D."/>
            <person name="Swanson P.K."/>
            <person name="Smith M."/>
            <person name="Roesemann S."/>
            <person name="Alexander J.E."/>
            <person name="Rich S.A."/>
            <person name="Livny J."/>
            <person name="Vlamakis H."/>
            <person name="Clish C."/>
            <person name="Bullock K."/>
            <person name="Deik A."/>
            <person name="Scott J."/>
            <person name="Pierce K.A."/>
            <person name="Xavier R.J."/>
            <person name="Alm E.J."/>
        </authorList>
    </citation>
    <scope>NUCLEOTIDE SEQUENCE [LARGE SCALE GENOMIC DNA]</scope>
    <source>
        <strain evidence="8 9">BIOML-A3</strain>
    </source>
</reference>
<dbReference type="SMART" id="SM00072">
    <property type="entry name" value="GuKc"/>
    <property type="match status" value="1"/>
</dbReference>
<dbReference type="Gene3D" id="3.40.50.300">
    <property type="entry name" value="P-loop containing nucleotide triphosphate hydrolases"/>
    <property type="match status" value="1"/>
</dbReference>
<keyword evidence="8" id="KW-0418">Kinase</keyword>
<dbReference type="GO" id="GO:0004385">
    <property type="term" value="F:GMP kinase activity"/>
    <property type="evidence" value="ECO:0007669"/>
    <property type="project" value="UniProtKB-EC"/>
</dbReference>
<feature type="region of interest" description="Disordered" evidence="6">
    <location>
        <begin position="363"/>
        <end position="386"/>
    </location>
</feature>
<dbReference type="InterPro" id="IPR027417">
    <property type="entry name" value="P-loop_NTPase"/>
</dbReference>
<comment type="similarity">
    <text evidence="2">Belongs to the 5'(3')-deoxyribonucleotidase family.</text>
</comment>
<dbReference type="Pfam" id="PF00625">
    <property type="entry name" value="Guanylate_kin"/>
    <property type="match status" value="1"/>
</dbReference>
<evidence type="ECO:0000256" key="5">
    <source>
        <dbReference type="PIRSR" id="PIRSR610708-1"/>
    </source>
</evidence>
<comment type="caution">
    <text evidence="8">The sequence shown here is derived from an EMBL/GenBank/DDBJ whole genome shotgun (WGS) entry which is preliminary data.</text>
</comment>
<protein>
    <submittedName>
        <fullName evidence="8">Guanylate kinase</fullName>
    </submittedName>
</protein>
<dbReference type="PANTHER" id="PTHR23117:SF13">
    <property type="entry name" value="GUANYLATE KINASE"/>
    <property type="match status" value="1"/>
</dbReference>
<dbReference type="InterPro" id="IPR010708">
    <property type="entry name" value="5'(3')-deoxyribonucleotidase"/>
</dbReference>
<evidence type="ECO:0000256" key="2">
    <source>
        <dbReference type="ARBA" id="ARBA00009589"/>
    </source>
</evidence>
<dbReference type="InterPro" id="IPR023214">
    <property type="entry name" value="HAD_sf"/>
</dbReference>
<gene>
    <name evidence="8" type="ORF">GKE72_00085</name>
</gene>
<evidence type="ECO:0000256" key="6">
    <source>
        <dbReference type="SAM" id="MobiDB-lite"/>
    </source>
</evidence>
<organism evidence="8 9">
    <name type="scientific">Eubacterium ramulus</name>
    <dbReference type="NCBI Taxonomy" id="39490"/>
    <lineage>
        <taxon>Bacteria</taxon>
        <taxon>Bacillati</taxon>
        <taxon>Bacillota</taxon>
        <taxon>Clostridia</taxon>
        <taxon>Eubacteriales</taxon>
        <taxon>Eubacteriaceae</taxon>
        <taxon>Eubacterium</taxon>
    </lineage>
</organism>
<dbReference type="GO" id="GO:0009264">
    <property type="term" value="P:deoxyribonucleotide catabolic process"/>
    <property type="evidence" value="ECO:0007669"/>
    <property type="project" value="InterPro"/>
</dbReference>
<accession>A0A844DYV9</accession>
<dbReference type="RefSeq" id="WP_154314035.1">
    <property type="nucleotide sequence ID" value="NZ_WKRA01000001.1"/>
</dbReference>
<dbReference type="AlphaFoldDB" id="A0A844DYV9"/>
<dbReference type="EMBL" id="WKRA01000001">
    <property type="protein sequence ID" value="MSD14498.1"/>
    <property type="molecule type" value="Genomic_DNA"/>
</dbReference>
<dbReference type="InterPro" id="IPR008145">
    <property type="entry name" value="GK/Ca_channel_bsu"/>
</dbReference>
<name>A0A844DYV9_EUBRA</name>
<dbReference type="InterPro" id="IPR036412">
    <property type="entry name" value="HAD-like_sf"/>
</dbReference>
<feature type="active site" description="Nucleophile" evidence="5">
    <location>
        <position position="7"/>
    </location>
</feature>
<comment type="catalytic activity">
    <reaction evidence="4">
        <text>GMP + ATP = GDP + ADP</text>
        <dbReference type="Rhea" id="RHEA:20780"/>
        <dbReference type="ChEBI" id="CHEBI:30616"/>
        <dbReference type="ChEBI" id="CHEBI:58115"/>
        <dbReference type="ChEBI" id="CHEBI:58189"/>
        <dbReference type="ChEBI" id="CHEBI:456216"/>
        <dbReference type="EC" id="2.7.4.8"/>
    </reaction>
</comment>
<feature type="domain" description="Guanylate kinase/L-type calcium channel beta subunit" evidence="7">
    <location>
        <begin position="185"/>
        <end position="355"/>
    </location>
</feature>
<dbReference type="SUPFAM" id="SSF56784">
    <property type="entry name" value="HAD-like"/>
    <property type="match status" value="1"/>
</dbReference>
<feature type="compositionally biased region" description="Polar residues" evidence="6">
    <location>
        <begin position="377"/>
        <end position="386"/>
    </location>
</feature>
<evidence type="ECO:0000256" key="1">
    <source>
        <dbReference type="ARBA" id="ARBA00003531"/>
    </source>
</evidence>
<dbReference type="Gene3D" id="3.40.50.1000">
    <property type="entry name" value="HAD superfamily/HAD-like"/>
    <property type="match status" value="1"/>
</dbReference>
<dbReference type="GO" id="GO:0005829">
    <property type="term" value="C:cytosol"/>
    <property type="evidence" value="ECO:0007669"/>
    <property type="project" value="TreeGrafter"/>
</dbReference>
<evidence type="ECO:0000313" key="8">
    <source>
        <dbReference type="EMBL" id="MSD14498.1"/>
    </source>
</evidence>
<dbReference type="PANTHER" id="PTHR23117">
    <property type="entry name" value="GUANYLATE KINASE-RELATED"/>
    <property type="match status" value="1"/>
</dbReference>
<proteinExistence type="inferred from homology"/>
<feature type="active site" description="Proton donor" evidence="5">
    <location>
        <position position="9"/>
    </location>
</feature>
<dbReference type="GO" id="GO:0008253">
    <property type="term" value="F:5'-nucleotidase activity"/>
    <property type="evidence" value="ECO:0007669"/>
    <property type="project" value="InterPro"/>
</dbReference>
<evidence type="ECO:0000256" key="4">
    <source>
        <dbReference type="ARBA" id="ARBA00048594"/>
    </source>
</evidence>
<evidence type="ECO:0000259" key="7">
    <source>
        <dbReference type="SMART" id="SM00072"/>
    </source>
</evidence>
<dbReference type="Pfam" id="PF06941">
    <property type="entry name" value="NT5C"/>
    <property type="match status" value="1"/>
</dbReference>
<sequence length="386" mass="44469">MLTFGIDWDDVISPLNDCAIELANEEYHFEPPLTLEDIDSWENTGRASVIKKYYSDPRLYEMQQVSDQAKAFIRTLQTKGIVYIVTAVQPQFMSKRVEQIKTAFPDFPDENIIMGFQKSVVQVDITLDDGPHNILKSSARFPVLMRRPWNRELTGLLAVHNYEEFFQLLDQIKSAMIEDRVEPAPPCIVALVGPSGSGKNEITRKLCETGRFKVPRAYTTKSVSDRIHTTITEEEFIRCRDTFIETTRYAGYAYGTKWKDITELMNGGQYVVMPMDLSGAIAMKRHYPTVIIFCKCKREQMIRSILEKEMDNHEKMLRLVSLENELKNAALCDYVIHTDREDAVERILKICGLEIRIEQPQCENSQHDTKTGKQRIAQRQGNLDEP</sequence>
<evidence type="ECO:0000256" key="3">
    <source>
        <dbReference type="ARBA" id="ARBA00022679"/>
    </source>
</evidence>
<evidence type="ECO:0000313" key="9">
    <source>
        <dbReference type="Proteomes" id="UP000431304"/>
    </source>
</evidence>